<accession>A0A8X6LIN4</accession>
<evidence type="ECO:0000256" key="1">
    <source>
        <dbReference type="SAM" id="MobiDB-lite"/>
    </source>
</evidence>
<protein>
    <submittedName>
        <fullName evidence="3">Uncharacterized protein</fullName>
    </submittedName>
</protein>
<feature type="compositionally biased region" description="Basic and acidic residues" evidence="1">
    <location>
        <begin position="29"/>
        <end position="52"/>
    </location>
</feature>
<feature type="transmembrane region" description="Helical" evidence="2">
    <location>
        <begin position="98"/>
        <end position="118"/>
    </location>
</feature>
<name>A0A8X6LIN4_TRICU</name>
<keyword evidence="2" id="KW-0812">Transmembrane</keyword>
<dbReference type="AlphaFoldDB" id="A0A8X6LIN4"/>
<feature type="region of interest" description="Disordered" evidence="1">
    <location>
        <begin position="21"/>
        <end position="52"/>
    </location>
</feature>
<reference evidence="3" key="1">
    <citation type="submission" date="2020-07" db="EMBL/GenBank/DDBJ databases">
        <title>Multicomponent nature underlies the extraordinary mechanical properties of spider dragline silk.</title>
        <authorList>
            <person name="Kono N."/>
            <person name="Nakamura H."/>
            <person name="Mori M."/>
            <person name="Yoshida Y."/>
            <person name="Ohtoshi R."/>
            <person name="Malay A.D."/>
            <person name="Moran D.A.P."/>
            <person name="Tomita M."/>
            <person name="Numata K."/>
            <person name="Arakawa K."/>
        </authorList>
    </citation>
    <scope>NUCLEOTIDE SEQUENCE</scope>
</reference>
<feature type="transmembrane region" description="Helical" evidence="2">
    <location>
        <begin position="218"/>
        <end position="238"/>
    </location>
</feature>
<organism evidence="3 4">
    <name type="scientific">Trichonephila clavata</name>
    <name type="common">Joro spider</name>
    <name type="synonym">Nephila clavata</name>
    <dbReference type="NCBI Taxonomy" id="2740835"/>
    <lineage>
        <taxon>Eukaryota</taxon>
        <taxon>Metazoa</taxon>
        <taxon>Ecdysozoa</taxon>
        <taxon>Arthropoda</taxon>
        <taxon>Chelicerata</taxon>
        <taxon>Arachnida</taxon>
        <taxon>Araneae</taxon>
        <taxon>Araneomorphae</taxon>
        <taxon>Entelegynae</taxon>
        <taxon>Araneoidea</taxon>
        <taxon>Nephilidae</taxon>
        <taxon>Trichonephila</taxon>
    </lineage>
</organism>
<keyword evidence="4" id="KW-1185">Reference proteome</keyword>
<dbReference type="Proteomes" id="UP000887116">
    <property type="component" value="Unassembled WGS sequence"/>
</dbReference>
<sequence>MKVDEKTPLLKKELVTVFRRPEVSSPVPEKSREQTNEGRLQRDEDAADPHPAQESEDLLKSIDLASAITSYEAFQSTTCPCTSCGVCLYAVYIWIKHFFFSFVSHLPLFIVLFPWSIFMMYAGMAYLNRCPMNQALPYAILAAGMSAFVSLALRIILLVYMKFSLLVHSIPGMRRAIKVVECIFYFFFILHVVCHYSHERSFDSSDPNYCVSRLYNYSANICVVNIVLVCFKVLVCFCKKRLCVSGC</sequence>
<keyword evidence="2" id="KW-0472">Membrane</keyword>
<evidence type="ECO:0000313" key="4">
    <source>
        <dbReference type="Proteomes" id="UP000887116"/>
    </source>
</evidence>
<gene>
    <name evidence="3" type="primary">NCL1_37879</name>
    <name evidence="3" type="ORF">TNCT_524001</name>
</gene>
<comment type="caution">
    <text evidence="3">The sequence shown here is derived from an EMBL/GenBank/DDBJ whole genome shotgun (WGS) entry which is preliminary data.</text>
</comment>
<keyword evidence="2" id="KW-1133">Transmembrane helix</keyword>
<dbReference type="EMBL" id="BMAO01006879">
    <property type="protein sequence ID" value="GFR12236.1"/>
    <property type="molecule type" value="Genomic_DNA"/>
</dbReference>
<proteinExistence type="predicted"/>
<dbReference type="OrthoDB" id="6465056at2759"/>
<feature type="transmembrane region" description="Helical" evidence="2">
    <location>
        <begin position="182"/>
        <end position="198"/>
    </location>
</feature>
<evidence type="ECO:0000313" key="3">
    <source>
        <dbReference type="EMBL" id="GFR12236.1"/>
    </source>
</evidence>
<evidence type="ECO:0000256" key="2">
    <source>
        <dbReference type="SAM" id="Phobius"/>
    </source>
</evidence>
<feature type="transmembrane region" description="Helical" evidence="2">
    <location>
        <begin position="138"/>
        <end position="161"/>
    </location>
</feature>